<dbReference type="STRING" id="76123.AS203_08280"/>
<organism evidence="1 2">
    <name type="scientific">Hoylesella enoeca</name>
    <dbReference type="NCBI Taxonomy" id="76123"/>
    <lineage>
        <taxon>Bacteria</taxon>
        <taxon>Pseudomonadati</taxon>
        <taxon>Bacteroidota</taxon>
        <taxon>Bacteroidia</taxon>
        <taxon>Bacteroidales</taxon>
        <taxon>Prevotellaceae</taxon>
        <taxon>Hoylesella</taxon>
    </lineage>
</organism>
<dbReference type="EMBL" id="CP013195">
    <property type="protein sequence ID" value="ALO49081.1"/>
    <property type="molecule type" value="Genomic_DNA"/>
</dbReference>
<sequence length="177" mass="20127">MKIHKEFFHFLSSRAIVFFLFSLFGVSAMGQGHGNHLMVGIGASYPKGFEATLAYEHEMNYHNAMEYFANYYIQYETDPEAGYVTKKSFWHNYNIWNVGFAYKPCVTRGRNHHGNIRIGVSGGSDLHKFVGVGSLGYEHTFNLYNGWSVFFQVKEDVTMRGKDLFRTGGAVGVKIPL</sequence>
<gene>
    <name evidence="1" type="ORF">AS203_08280</name>
</gene>
<dbReference type="OrthoDB" id="1067445at2"/>
<dbReference type="eggNOG" id="ENOG502Z9KU">
    <property type="taxonomic scope" value="Bacteria"/>
</dbReference>
<proteinExistence type="predicted"/>
<dbReference type="Proteomes" id="UP000056252">
    <property type="component" value="Chromosome"/>
</dbReference>
<evidence type="ECO:0000313" key="2">
    <source>
        <dbReference type="Proteomes" id="UP000056252"/>
    </source>
</evidence>
<evidence type="ECO:0000313" key="1">
    <source>
        <dbReference type="EMBL" id="ALO49081.1"/>
    </source>
</evidence>
<reference evidence="2" key="1">
    <citation type="submission" date="2015-11" db="EMBL/GenBank/DDBJ databases">
        <authorList>
            <person name="Holder M.E."/>
            <person name="Ajami N.J."/>
            <person name="Petrosino J.F."/>
        </authorList>
    </citation>
    <scope>NUCLEOTIDE SEQUENCE [LARGE SCALE GENOMIC DNA]</scope>
    <source>
        <strain evidence="2">F0113</strain>
    </source>
</reference>
<keyword evidence="2" id="KW-1185">Reference proteome</keyword>
<name>A0A0S2KL97_9BACT</name>
<dbReference type="KEGG" id="peo:AS203_08280"/>
<dbReference type="AlphaFoldDB" id="A0A0S2KL97"/>
<dbReference type="RefSeq" id="WP_025065673.1">
    <property type="nucleotide sequence ID" value="NZ_CP013195.1"/>
</dbReference>
<accession>A0A0S2KL97</accession>
<protein>
    <submittedName>
        <fullName evidence="1">Uncharacterized protein</fullName>
    </submittedName>
</protein>